<dbReference type="InterPro" id="IPR032675">
    <property type="entry name" value="LRR_dom_sf"/>
</dbReference>
<dbReference type="InterPro" id="IPR036047">
    <property type="entry name" value="F-box-like_dom_sf"/>
</dbReference>
<comment type="caution">
    <text evidence="2">The sequence shown here is derived from an EMBL/GenBank/DDBJ whole genome shotgun (WGS) entry which is preliminary data.</text>
</comment>
<dbReference type="OrthoDB" id="629492at2759"/>
<dbReference type="Gene3D" id="3.80.10.10">
    <property type="entry name" value="Ribonuclease Inhibitor"/>
    <property type="match status" value="1"/>
</dbReference>
<protein>
    <recommendedName>
        <fullName evidence="1">F-box domain-containing protein</fullName>
    </recommendedName>
</protein>
<dbReference type="SUPFAM" id="SSF81383">
    <property type="entry name" value="F-box domain"/>
    <property type="match status" value="1"/>
</dbReference>
<sequence>MERSFRPSSDIISNLPDEVMETIFLYLPIRDAVRTTLLSNKWRYKWTTIPNLVFHENNICCFTNDRKLRSYKLLNFVDQILLQHKGSIHKFELSAHSLQGYVIHSWLLFLSINGVKELVLNFSTGKPYVVHSSFFSFESIYYLNLCGCVLKPPPMFKGFSYLRRLSLERVTLANEVLESMISSCTNLEILKLVDLDGCNCIRICGPNLKRFYFNGEFADMSFRDSPNLSFISIFLNDDVVDIPVGQGEISNLVRVLGCLTGLEKLAICHYFMKFLAMGNLSKRLAVTYYGLKSISLQINLKDLNHTLVMLRLFQSTPNLQELEMVANQVAATEYVDDFWKAQRRLNCSMNHLRMVKISLLGALPELGFIEFLLANSPVLEILSVNHISGKKVEESRVLKELMRFRRASTKAEIEYK</sequence>
<dbReference type="InterPro" id="IPR053781">
    <property type="entry name" value="F-box_AtFBL13-like"/>
</dbReference>
<dbReference type="PANTHER" id="PTHR31639:SF237">
    <property type="entry name" value="F-BOX DOMAIN-CONTAINING PROTEIN"/>
    <property type="match status" value="1"/>
</dbReference>
<dbReference type="Gene3D" id="1.20.1280.50">
    <property type="match status" value="1"/>
</dbReference>
<dbReference type="EMBL" id="JABCRI010000004">
    <property type="protein sequence ID" value="KAF8407753.1"/>
    <property type="molecule type" value="Genomic_DNA"/>
</dbReference>
<name>A0A834ZMC1_TETSI</name>
<evidence type="ECO:0000313" key="2">
    <source>
        <dbReference type="EMBL" id="KAF8407753.1"/>
    </source>
</evidence>
<dbReference type="SMART" id="SM00579">
    <property type="entry name" value="FBD"/>
    <property type="match status" value="1"/>
</dbReference>
<dbReference type="InterPro" id="IPR055411">
    <property type="entry name" value="LRR_FXL15/At3g58940/PEG3-like"/>
</dbReference>
<dbReference type="SUPFAM" id="SSF52047">
    <property type="entry name" value="RNI-like"/>
    <property type="match status" value="1"/>
</dbReference>
<dbReference type="CDD" id="cd22160">
    <property type="entry name" value="F-box_AtFBL13-like"/>
    <property type="match status" value="1"/>
</dbReference>
<dbReference type="AlphaFoldDB" id="A0A834ZMC1"/>
<gene>
    <name evidence="2" type="ORF">HHK36_006889</name>
</gene>
<feature type="domain" description="F-box" evidence="1">
    <location>
        <begin position="9"/>
        <end position="43"/>
    </location>
</feature>
<dbReference type="Proteomes" id="UP000655225">
    <property type="component" value="Unassembled WGS sequence"/>
</dbReference>
<keyword evidence="3" id="KW-1185">Reference proteome</keyword>
<reference evidence="2 3" key="1">
    <citation type="submission" date="2020-04" db="EMBL/GenBank/DDBJ databases">
        <title>Plant Genome Project.</title>
        <authorList>
            <person name="Zhang R.-G."/>
        </authorList>
    </citation>
    <scope>NUCLEOTIDE SEQUENCE [LARGE SCALE GENOMIC DNA]</scope>
    <source>
        <strain evidence="2">YNK0</strain>
        <tissue evidence="2">Leaf</tissue>
    </source>
</reference>
<proteinExistence type="predicted"/>
<dbReference type="PROSITE" id="PS50181">
    <property type="entry name" value="FBOX"/>
    <property type="match status" value="1"/>
</dbReference>
<evidence type="ECO:0000313" key="3">
    <source>
        <dbReference type="Proteomes" id="UP000655225"/>
    </source>
</evidence>
<dbReference type="InterPro" id="IPR001810">
    <property type="entry name" value="F-box_dom"/>
</dbReference>
<dbReference type="Pfam" id="PF00646">
    <property type="entry name" value="F-box"/>
    <property type="match status" value="1"/>
</dbReference>
<dbReference type="InterPro" id="IPR006566">
    <property type="entry name" value="FBD"/>
</dbReference>
<dbReference type="PANTHER" id="PTHR31639">
    <property type="entry name" value="F-BOX PROTEIN-LIKE"/>
    <property type="match status" value="1"/>
</dbReference>
<dbReference type="OMA" id="KFSEWNR"/>
<dbReference type="Pfam" id="PF24758">
    <property type="entry name" value="LRR_At5g56370"/>
    <property type="match status" value="1"/>
</dbReference>
<accession>A0A834ZMC1</accession>
<organism evidence="2 3">
    <name type="scientific">Tetracentron sinense</name>
    <name type="common">Spur-leaf</name>
    <dbReference type="NCBI Taxonomy" id="13715"/>
    <lineage>
        <taxon>Eukaryota</taxon>
        <taxon>Viridiplantae</taxon>
        <taxon>Streptophyta</taxon>
        <taxon>Embryophyta</taxon>
        <taxon>Tracheophyta</taxon>
        <taxon>Spermatophyta</taxon>
        <taxon>Magnoliopsida</taxon>
        <taxon>Trochodendrales</taxon>
        <taxon>Trochodendraceae</taxon>
        <taxon>Tetracentron</taxon>
    </lineage>
</organism>
<evidence type="ECO:0000259" key="1">
    <source>
        <dbReference type="PROSITE" id="PS50181"/>
    </source>
</evidence>